<dbReference type="GO" id="GO:0005829">
    <property type="term" value="C:cytosol"/>
    <property type="evidence" value="ECO:0007669"/>
    <property type="project" value="TreeGrafter"/>
</dbReference>
<dbReference type="GO" id="GO:0034599">
    <property type="term" value="P:cellular response to oxidative stress"/>
    <property type="evidence" value="ECO:0007669"/>
    <property type="project" value="TreeGrafter"/>
</dbReference>
<protein>
    <recommendedName>
        <fullName evidence="2">Probable Fe(2+)-trafficking protein</fullName>
    </recommendedName>
</protein>
<dbReference type="EMBL" id="FNYH01000003">
    <property type="protein sequence ID" value="SEI52654.1"/>
    <property type="molecule type" value="Genomic_DNA"/>
</dbReference>
<comment type="similarity">
    <text evidence="2">Belongs to the Fe(2+)-trafficking protein family.</text>
</comment>
<dbReference type="AlphaFoldDB" id="A0A1H6RH75"/>
<dbReference type="Pfam" id="PF04362">
    <property type="entry name" value="Iron_traffic"/>
    <property type="match status" value="1"/>
</dbReference>
<name>A0A1H6RH75_9GAMM</name>
<dbReference type="PANTHER" id="PTHR36965:SF1">
    <property type="entry name" value="FE(2+)-TRAFFICKING PROTEIN-RELATED"/>
    <property type="match status" value="1"/>
</dbReference>
<keyword evidence="1 2" id="KW-0408">Iron</keyword>
<proteinExistence type="inferred from homology"/>
<evidence type="ECO:0000313" key="3">
    <source>
        <dbReference type="EMBL" id="SEI52654.1"/>
    </source>
</evidence>
<keyword evidence="4" id="KW-1185">Reference proteome</keyword>
<reference evidence="4" key="1">
    <citation type="submission" date="2016-10" db="EMBL/GenBank/DDBJ databases">
        <authorList>
            <person name="Varghese N."/>
            <person name="Submissions S."/>
        </authorList>
    </citation>
    <scope>NUCLEOTIDE SEQUENCE [LARGE SCALE GENOMIC DNA]</scope>
    <source>
        <strain evidence="4">DSM 7165</strain>
    </source>
</reference>
<dbReference type="PANTHER" id="PTHR36965">
    <property type="entry name" value="FE(2+)-TRAFFICKING PROTEIN-RELATED"/>
    <property type="match status" value="1"/>
</dbReference>
<evidence type="ECO:0000313" key="4">
    <source>
        <dbReference type="Proteomes" id="UP000242999"/>
    </source>
</evidence>
<dbReference type="PIRSF" id="PIRSF029827">
    <property type="entry name" value="Fe_traffic_YggX"/>
    <property type="match status" value="1"/>
</dbReference>
<dbReference type="GO" id="GO:0005506">
    <property type="term" value="F:iron ion binding"/>
    <property type="evidence" value="ECO:0007669"/>
    <property type="project" value="UniProtKB-UniRule"/>
</dbReference>
<dbReference type="SUPFAM" id="SSF111148">
    <property type="entry name" value="YggX-like"/>
    <property type="match status" value="1"/>
</dbReference>
<dbReference type="NCBIfam" id="NF003817">
    <property type="entry name" value="PRK05408.1"/>
    <property type="match status" value="1"/>
</dbReference>
<dbReference type="RefSeq" id="WP_093308855.1">
    <property type="nucleotide sequence ID" value="NZ_FNYH01000003.1"/>
</dbReference>
<dbReference type="InterPro" id="IPR036766">
    <property type="entry name" value="Fe_traffick_prot_YggX_sf"/>
</dbReference>
<organism evidence="3 4">
    <name type="scientific">Allopseudospirillum japonicum</name>
    <dbReference type="NCBI Taxonomy" id="64971"/>
    <lineage>
        <taxon>Bacteria</taxon>
        <taxon>Pseudomonadati</taxon>
        <taxon>Pseudomonadota</taxon>
        <taxon>Gammaproteobacteria</taxon>
        <taxon>Oceanospirillales</taxon>
        <taxon>Oceanospirillaceae</taxon>
        <taxon>Allopseudospirillum</taxon>
    </lineage>
</organism>
<gene>
    <name evidence="3" type="ORF">SAMN05421831_103205</name>
</gene>
<evidence type="ECO:0000256" key="2">
    <source>
        <dbReference type="HAMAP-Rule" id="MF_00686"/>
    </source>
</evidence>
<dbReference type="InterPro" id="IPR007457">
    <property type="entry name" value="Fe_traffick_prot_YggX"/>
</dbReference>
<dbReference type="Gene3D" id="1.10.3880.10">
    <property type="entry name" value="Fe(II) trafficking protein YggX"/>
    <property type="match status" value="1"/>
</dbReference>
<comment type="function">
    <text evidence="2">Could be a mediator in iron transactions between iron acquisition and iron-requiring processes, such as synthesis and/or repair of Fe-S clusters in biosynthetic enzymes.</text>
</comment>
<dbReference type="HAMAP" id="MF_00686">
    <property type="entry name" value="Fe_traffic_YggX"/>
    <property type="match status" value="1"/>
</dbReference>
<accession>A0A1H6RH75</accession>
<dbReference type="Proteomes" id="UP000242999">
    <property type="component" value="Unassembled WGS sequence"/>
</dbReference>
<dbReference type="OrthoDB" id="9804318at2"/>
<evidence type="ECO:0000256" key="1">
    <source>
        <dbReference type="ARBA" id="ARBA00023004"/>
    </source>
</evidence>
<sequence>MSTLIFCRKYQRDLEALTHPPFPGPKGIEIQQSVSKQAWQAWLQHQTLLINEKRLRLADPETRTYLQEQMDKFFDNQEVEQADGYIAPEK</sequence>
<dbReference type="STRING" id="64971.SAMN05421831_103205"/>